<feature type="region of interest" description="Disordered" evidence="1">
    <location>
        <begin position="27"/>
        <end position="64"/>
    </location>
</feature>
<feature type="non-terminal residue" evidence="2">
    <location>
        <position position="94"/>
    </location>
</feature>
<evidence type="ECO:0000313" key="2">
    <source>
        <dbReference type="EMBL" id="GFD55552.1"/>
    </source>
</evidence>
<feature type="compositionally biased region" description="Basic and acidic residues" evidence="1">
    <location>
        <begin position="55"/>
        <end position="64"/>
    </location>
</feature>
<proteinExistence type="predicted"/>
<sequence length="94" mass="9719">GGPAGHDDARDTGAGRVHGVARAHRVVAGAAEGDKRGPRQVGTSDSKARAHWSAGRREAGDDGRGRLVEAHARRVAAIVGREQVQVAVPVHVAH</sequence>
<organism evidence="2">
    <name type="scientific">Tanacetum cinerariifolium</name>
    <name type="common">Dalmatian daisy</name>
    <name type="synonym">Chrysanthemum cinerariifolium</name>
    <dbReference type="NCBI Taxonomy" id="118510"/>
    <lineage>
        <taxon>Eukaryota</taxon>
        <taxon>Viridiplantae</taxon>
        <taxon>Streptophyta</taxon>
        <taxon>Embryophyta</taxon>
        <taxon>Tracheophyta</taxon>
        <taxon>Spermatophyta</taxon>
        <taxon>Magnoliopsida</taxon>
        <taxon>eudicotyledons</taxon>
        <taxon>Gunneridae</taxon>
        <taxon>Pentapetalae</taxon>
        <taxon>asterids</taxon>
        <taxon>campanulids</taxon>
        <taxon>Asterales</taxon>
        <taxon>Asteraceae</taxon>
        <taxon>Asteroideae</taxon>
        <taxon>Anthemideae</taxon>
        <taxon>Anthemidinae</taxon>
        <taxon>Tanacetum</taxon>
    </lineage>
</organism>
<protein>
    <submittedName>
        <fullName evidence="2">Uncharacterized protein</fullName>
    </submittedName>
</protein>
<comment type="caution">
    <text evidence="2">The sequence shown here is derived from an EMBL/GenBank/DDBJ whole genome shotgun (WGS) entry which is preliminary data.</text>
</comment>
<gene>
    <name evidence="2" type="ORF">Tci_927521</name>
</gene>
<feature type="non-terminal residue" evidence="2">
    <location>
        <position position="1"/>
    </location>
</feature>
<dbReference type="AlphaFoldDB" id="A0A699X632"/>
<evidence type="ECO:0000256" key="1">
    <source>
        <dbReference type="SAM" id="MobiDB-lite"/>
    </source>
</evidence>
<accession>A0A699X632</accession>
<name>A0A699X632_TANCI</name>
<dbReference type="EMBL" id="BKCJ011819229">
    <property type="protein sequence ID" value="GFD55552.1"/>
    <property type="molecule type" value="Genomic_DNA"/>
</dbReference>
<reference evidence="2" key="1">
    <citation type="journal article" date="2019" name="Sci. Rep.">
        <title>Draft genome of Tanacetum cinerariifolium, the natural source of mosquito coil.</title>
        <authorList>
            <person name="Yamashiro T."/>
            <person name="Shiraishi A."/>
            <person name="Satake H."/>
            <person name="Nakayama K."/>
        </authorList>
    </citation>
    <scope>NUCLEOTIDE SEQUENCE</scope>
</reference>